<dbReference type="InterPro" id="IPR025194">
    <property type="entry name" value="RodZ-like_C"/>
</dbReference>
<keyword evidence="3" id="KW-0732">Signal</keyword>
<dbReference type="Gene3D" id="1.25.40.10">
    <property type="entry name" value="Tetratricopeptide repeat domain"/>
    <property type="match status" value="1"/>
</dbReference>
<feature type="signal peptide" evidence="3">
    <location>
        <begin position="1"/>
        <end position="28"/>
    </location>
</feature>
<evidence type="ECO:0000256" key="1">
    <source>
        <dbReference type="PROSITE-ProRule" id="PRU00339"/>
    </source>
</evidence>
<dbReference type="GO" id="GO:0003677">
    <property type="term" value="F:DNA binding"/>
    <property type="evidence" value="ECO:0007669"/>
    <property type="project" value="InterPro"/>
</dbReference>
<evidence type="ECO:0000313" key="5">
    <source>
        <dbReference type="EMBL" id="NZA02889.1"/>
    </source>
</evidence>
<dbReference type="RefSeq" id="WP_180551171.1">
    <property type="nucleotide sequence ID" value="NZ_JACCKX010000001.1"/>
</dbReference>
<dbReference type="InterPro" id="IPR019734">
    <property type="entry name" value="TPR_rpt"/>
</dbReference>
<feature type="repeat" description="TPR" evidence="1">
    <location>
        <begin position="124"/>
        <end position="157"/>
    </location>
</feature>
<accession>A0A853IYS9</accession>
<sequence length="578" mass="61470">MNIHPFRPAMPSRRWLLALAWAGLAALAGGCATQPGGDIPPELQTASDESDARKRARTRLALAAGYYENGQHMVALDEQKRALQADPNYPDAYNLGGLIYMALGDNALAISNFQRAIALNPRDGNAMHNLGWLHCQAGRYDDATQAFQRAVAVPTYQDRAKTLMAQGVCQARAGDTAGAEKTLMHSYELDAGNPVTAFNLSQLLYNRGDYNRAQFYIRRLNNSDLANAESLWLGIKVERRMNNRQAMEQLASQLRRRFPQSRELLSYERGLSMSERTSGFHDSTVAAPGTQPAPLAPADGAVPPASAGQMLRQLRESAGVDPMLLASAMKVSPQKLEALENDRLDLLPDVTFARGLASAICRAFGTDPAPVLERMPVSAPGLRPAGQSLNQPFRRTGDRPAPVLASTFSKPLLIAVVGLLLGAAALYFLPTLPIQLGAPPATVPAGDGTVRESVEPAVAPPAEPLAPAEMPAGAASAEQVVPQPAPAAPASAAAAATAVGDDLIHFAAKAETWLTVRDAAGKQLINRALAAGEALGLSGEVPLSVTIGRKDAVDVTVRGEPFDHRSLSKTTVSRFQIK</sequence>
<feature type="domain" description="Cytoskeleton protein RodZ-like C-terminal" evidence="4">
    <location>
        <begin position="506"/>
        <end position="575"/>
    </location>
</feature>
<reference evidence="5 6" key="1">
    <citation type="submission" date="2020-07" db="EMBL/GenBank/DDBJ databases">
        <authorList>
            <person name="Maaloum M."/>
        </authorList>
    </citation>
    <scope>NUCLEOTIDE SEQUENCE [LARGE SCALE GENOMIC DNA]</scope>
    <source>
        <strain evidence="5 6">GCS-AN-3</strain>
    </source>
</reference>
<dbReference type="PANTHER" id="PTHR34475">
    <property type="match status" value="1"/>
</dbReference>
<dbReference type="SUPFAM" id="SSF48452">
    <property type="entry name" value="TPR-like"/>
    <property type="match status" value="1"/>
</dbReference>
<dbReference type="SMART" id="SM00028">
    <property type="entry name" value="TPR"/>
    <property type="match status" value="4"/>
</dbReference>
<dbReference type="InterPro" id="IPR011990">
    <property type="entry name" value="TPR-like_helical_dom_sf"/>
</dbReference>
<name>A0A853IYS9_9BURK</name>
<dbReference type="Pfam" id="PF13464">
    <property type="entry name" value="RodZ_C"/>
    <property type="match status" value="1"/>
</dbReference>
<feature type="repeat" description="TPR" evidence="1">
    <location>
        <begin position="90"/>
        <end position="123"/>
    </location>
</feature>
<feature type="repeat" description="TPR" evidence="1">
    <location>
        <begin position="56"/>
        <end position="89"/>
    </location>
</feature>
<keyword evidence="6" id="KW-1185">Reference proteome</keyword>
<dbReference type="InterPro" id="IPR001387">
    <property type="entry name" value="Cro/C1-type_HTH"/>
</dbReference>
<feature type="chain" id="PRO_5032880817" evidence="3">
    <location>
        <begin position="29"/>
        <end position="578"/>
    </location>
</feature>
<dbReference type="PROSITE" id="PS50005">
    <property type="entry name" value="TPR"/>
    <property type="match status" value="3"/>
</dbReference>
<comment type="caution">
    <text evidence="5">The sequence shown here is derived from an EMBL/GenBank/DDBJ whole genome shotgun (WGS) entry which is preliminary data.</text>
</comment>
<keyword evidence="1" id="KW-0802">TPR repeat</keyword>
<dbReference type="NCBIfam" id="TIGR02521">
    <property type="entry name" value="type_IV_pilW"/>
    <property type="match status" value="1"/>
</dbReference>
<evidence type="ECO:0000256" key="2">
    <source>
        <dbReference type="SAM" id="MobiDB-lite"/>
    </source>
</evidence>
<evidence type="ECO:0000256" key="3">
    <source>
        <dbReference type="SAM" id="SignalP"/>
    </source>
</evidence>
<gene>
    <name evidence="5" type="primary">pilW</name>
    <name evidence="5" type="ORF">H0I39_16180</name>
</gene>
<dbReference type="CDD" id="cd00093">
    <property type="entry name" value="HTH_XRE"/>
    <property type="match status" value="1"/>
</dbReference>
<evidence type="ECO:0000313" key="6">
    <source>
        <dbReference type="Proteomes" id="UP000589716"/>
    </source>
</evidence>
<proteinExistence type="predicted"/>
<dbReference type="AlphaFoldDB" id="A0A853IYS9"/>
<dbReference type="PROSITE" id="PS51257">
    <property type="entry name" value="PROKAR_LIPOPROTEIN"/>
    <property type="match status" value="1"/>
</dbReference>
<dbReference type="InterPro" id="IPR010982">
    <property type="entry name" value="Lambda_DNA-bd_dom_sf"/>
</dbReference>
<dbReference type="InterPro" id="IPR050400">
    <property type="entry name" value="Bact_Cytoskel_RodZ"/>
</dbReference>
<dbReference type="Proteomes" id="UP000589716">
    <property type="component" value="Unassembled WGS sequence"/>
</dbReference>
<evidence type="ECO:0000259" key="4">
    <source>
        <dbReference type="Pfam" id="PF13464"/>
    </source>
</evidence>
<dbReference type="PANTHER" id="PTHR34475:SF1">
    <property type="entry name" value="CYTOSKELETON PROTEIN RODZ"/>
    <property type="match status" value="1"/>
</dbReference>
<organism evidence="5 6">
    <name type="scientific">Ottowia beijingensis</name>
    <dbReference type="NCBI Taxonomy" id="1207057"/>
    <lineage>
        <taxon>Bacteria</taxon>
        <taxon>Pseudomonadati</taxon>
        <taxon>Pseudomonadota</taxon>
        <taxon>Betaproteobacteria</taxon>
        <taxon>Burkholderiales</taxon>
        <taxon>Comamonadaceae</taxon>
        <taxon>Ottowia</taxon>
    </lineage>
</organism>
<dbReference type="Pfam" id="PF13432">
    <property type="entry name" value="TPR_16"/>
    <property type="match status" value="1"/>
</dbReference>
<dbReference type="InterPro" id="IPR013360">
    <property type="entry name" value="Pilus_4_PilW"/>
</dbReference>
<dbReference type="Gene3D" id="1.10.260.40">
    <property type="entry name" value="lambda repressor-like DNA-binding domains"/>
    <property type="match status" value="1"/>
</dbReference>
<protein>
    <submittedName>
        <fullName evidence="5">Type IV pilus biogenesis/stability protein PilW</fullName>
    </submittedName>
</protein>
<feature type="region of interest" description="Disordered" evidence="2">
    <location>
        <begin position="279"/>
        <end position="305"/>
    </location>
</feature>
<dbReference type="EMBL" id="JACCKX010000001">
    <property type="protein sequence ID" value="NZA02889.1"/>
    <property type="molecule type" value="Genomic_DNA"/>
</dbReference>
<dbReference type="Pfam" id="PF13413">
    <property type="entry name" value="HTH_25"/>
    <property type="match status" value="1"/>
</dbReference>